<keyword evidence="4" id="KW-0472">Membrane</keyword>
<keyword evidence="5" id="KW-0998">Cell outer membrane</keyword>
<dbReference type="EMBL" id="BMXF01000001">
    <property type="protein sequence ID" value="GHB64423.1"/>
    <property type="molecule type" value="Genomic_DNA"/>
</dbReference>
<dbReference type="Pfam" id="PF07980">
    <property type="entry name" value="SusD_RagB"/>
    <property type="match status" value="1"/>
</dbReference>
<keyword evidence="3 6" id="KW-0732">Signal</keyword>
<evidence type="ECO:0000256" key="5">
    <source>
        <dbReference type="ARBA" id="ARBA00023237"/>
    </source>
</evidence>
<evidence type="ECO:0000256" key="2">
    <source>
        <dbReference type="ARBA" id="ARBA00006275"/>
    </source>
</evidence>
<dbReference type="InterPro" id="IPR033985">
    <property type="entry name" value="SusD-like_N"/>
</dbReference>
<comment type="caution">
    <text evidence="9">The sequence shown here is derived from an EMBL/GenBank/DDBJ whole genome shotgun (WGS) entry which is preliminary data.</text>
</comment>
<gene>
    <name evidence="9" type="ORF">GCM10007390_17890</name>
</gene>
<name>A0A8J3G8B1_9BACT</name>
<proteinExistence type="inferred from homology"/>
<dbReference type="Proteomes" id="UP000598271">
    <property type="component" value="Unassembled WGS sequence"/>
</dbReference>
<dbReference type="InterPro" id="IPR012944">
    <property type="entry name" value="SusD_RagB_dom"/>
</dbReference>
<evidence type="ECO:0000256" key="3">
    <source>
        <dbReference type="ARBA" id="ARBA00022729"/>
    </source>
</evidence>
<evidence type="ECO:0000256" key="1">
    <source>
        <dbReference type="ARBA" id="ARBA00004442"/>
    </source>
</evidence>
<dbReference type="InterPro" id="IPR011990">
    <property type="entry name" value="TPR-like_helical_dom_sf"/>
</dbReference>
<dbReference type="AlphaFoldDB" id="A0A8J3G8B1"/>
<keyword evidence="10" id="KW-1185">Reference proteome</keyword>
<evidence type="ECO:0000256" key="4">
    <source>
        <dbReference type="ARBA" id="ARBA00023136"/>
    </source>
</evidence>
<protein>
    <submittedName>
        <fullName evidence="9">Glycan metabolism protein RagB</fullName>
    </submittedName>
</protein>
<evidence type="ECO:0000259" key="8">
    <source>
        <dbReference type="Pfam" id="PF14322"/>
    </source>
</evidence>
<evidence type="ECO:0000259" key="7">
    <source>
        <dbReference type="Pfam" id="PF07980"/>
    </source>
</evidence>
<comment type="similarity">
    <text evidence="2">Belongs to the SusD family.</text>
</comment>
<dbReference type="SUPFAM" id="SSF48452">
    <property type="entry name" value="TPR-like"/>
    <property type="match status" value="1"/>
</dbReference>
<evidence type="ECO:0000313" key="10">
    <source>
        <dbReference type="Proteomes" id="UP000598271"/>
    </source>
</evidence>
<dbReference type="Gene3D" id="1.25.40.390">
    <property type="match status" value="1"/>
</dbReference>
<sequence length="587" mass="64247">MKNISLKSAALIASVTAGLAFAAVSCNDSFLEIPATGQISESQLTSKAGIEGSLIAVYSNLNGRANRMASATNWVWGSIRGGDANKGTDPGDFSDINPIQRFETQPTQGVIRDNYVGNYEGIARANNVLRLLSKADPSVTAADKKRISAEARFLRAHYYFQLARNFGQTPIVTEADDYGTGIETIKNDKPMYPFIEEDMKYAYDNLPATQGAVGRANKWAAAAYLAKIYLTQKKFTEAKPLFDLVITSGVTSDGKKYGLVPKYADIYRASNDNNAESVFAIQNAANTGSVNNAFPEFDLNYPYNTGPSGPGNCCGFFQPSFELVNSFRTDATGLPLLDGSYNDAGKAVKSDFPLKSAEPFTPDAGNLDPRLDHSVGRRGIMYLDWQPHPGADWIRNPANGGPYSPKKYTYYKSDVGSLQDNSTWTPGYTALNYTIIRFADVLLMAAEVEIEVGSLEKAREYTNMVRRRAANPAGFVMQDGKPAANYTIAEYPAAQFATKEKARDAVRFERKLELSGEGHRFYDLVRWGTAEQKINSYLTYDSKFLPTTLGGSRFTTGKDELLPIPQAEIDLLGAEGPATLKQNPGYK</sequence>
<dbReference type="Pfam" id="PF14322">
    <property type="entry name" value="SusD-like_3"/>
    <property type="match status" value="1"/>
</dbReference>
<feature type="signal peptide" evidence="6">
    <location>
        <begin position="1"/>
        <end position="22"/>
    </location>
</feature>
<organism evidence="9 10">
    <name type="scientific">Persicitalea jodogahamensis</name>
    <dbReference type="NCBI Taxonomy" id="402147"/>
    <lineage>
        <taxon>Bacteria</taxon>
        <taxon>Pseudomonadati</taxon>
        <taxon>Bacteroidota</taxon>
        <taxon>Cytophagia</taxon>
        <taxon>Cytophagales</taxon>
        <taxon>Spirosomataceae</taxon>
        <taxon>Persicitalea</taxon>
    </lineage>
</organism>
<feature type="domain" description="SusD-like N-terminal" evidence="8">
    <location>
        <begin position="106"/>
        <end position="230"/>
    </location>
</feature>
<comment type="subcellular location">
    <subcellularLocation>
        <location evidence="1">Cell outer membrane</location>
    </subcellularLocation>
</comment>
<reference evidence="9 10" key="1">
    <citation type="journal article" date="2014" name="Int. J. Syst. Evol. Microbiol.">
        <title>Complete genome sequence of Corynebacterium casei LMG S-19264T (=DSM 44701T), isolated from a smear-ripened cheese.</title>
        <authorList>
            <consortium name="US DOE Joint Genome Institute (JGI-PGF)"/>
            <person name="Walter F."/>
            <person name="Albersmeier A."/>
            <person name="Kalinowski J."/>
            <person name="Ruckert C."/>
        </authorList>
    </citation>
    <scope>NUCLEOTIDE SEQUENCE [LARGE SCALE GENOMIC DNA]</scope>
    <source>
        <strain evidence="9 10">KCTC 12866</strain>
    </source>
</reference>
<evidence type="ECO:0000313" key="9">
    <source>
        <dbReference type="EMBL" id="GHB64423.1"/>
    </source>
</evidence>
<evidence type="ECO:0000256" key="6">
    <source>
        <dbReference type="SAM" id="SignalP"/>
    </source>
</evidence>
<dbReference type="PROSITE" id="PS51257">
    <property type="entry name" value="PROKAR_LIPOPROTEIN"/>
    <property type="match status" value="1"/>
</dbReference>
<dbReference type="GO" id="GO:0009279">
    <property type="term" value="C:cell outer membrane"/>
    <property type="evidence" value="ECO:0007669"/>
    <property type="project" value="UniProtKB-SubCell"/>
</dbReference>
<feature type="domain" description="RagB/SusD" evidence="7">
    <location>
        <begin position="276"/>
        <end position="586"/>
    </location>
</feature>
<dbReference type="RefSeq" id="WP_189563963.1">
    <property type="nucleotide sequence ID" value="NZ_BMXF01000001.1"/>
</dbReference>
<feature type="chain" id="PRO_5035185567" evidence="6">
    <location>
        <begin position="23"/>
        <end position="587"/>
    </location>
</feature>
<accession>A0A8J3G8B1</accession>